<dbReference type="Gene3D" id="3.60.15.10">
    <property type="entry name" value="Ribonuclease Z/Hydroxyacylglutathione hydrolase-like"/>
    <property type="match status" value="1"/>
</dbReference>
<sequence>MNYLILIALVILMAHSSYGQHENNFIDSLGQTVGGTKEELIKIKENYYLIQPTGIVGNIAVYTGSTGVVMVDAQWAKLAPRIKELISTVTDKPVRSLVNTHFHFDHVDGNKAFGRENVTIIAHTNLRERLLKDRVISGSAFGAIIQKAYPTEGLPTITFNDTMTLYDGNETIRLIHFPNAHTDGDAIVHFKTANIYHTGDIFVTYGLPVIDEANGGDIYAMIQTIEYLLSVSNSDTRFIPGHGPVCSVKELSEYRMLLTSIKDQVVAGAKKGLSLEKITEAVTVNKNVGGIDRNMFIGHVYRMVLKHEKMNNKKKSR</sequence>
<reference evidence="3 4" key="1">
    <citation type="submission" date="2020-01" db="EMBL/GenBank/DDBJ databases">
        <authorList>
            <person name="Kim M.K."/>
        </authorList>
    </citation>
    <scope>NUCLEOTIDE SEQUENCE [LARGE SCALE GENOMIC DNA]</scope>
    <source>
        <strain evidence="3 4">172606-1</strain>
    </source>
</reference>
<evidence type="ECO:0000259" key="2">
    <source>
        <dbReference type="SMART" id="SM00849"/>
    </source>
</evidence>
<dbReference type="Pfam" id="PF00753">
    <property type="entry name" value="Lactamase_B"/>
    <property type="match status" value="1"/>
</dbReference>
<dbReference type="GO" id="GO:0016787">
    <property type="term" value="F:hydrolase activity"/>
    <property type="evidence" value="ECO:0007669"/>
    <property type="project" value="UniProtKB-KW"/>
</dbReference>
<accession>A0A6C0GDR1</accession>
<dbReference type="GO" id="GO:0017001">
    <property type="term" value="P:antibiotic catabolic process"/>
    <property type="evidence" value="ECO:0007669"/>
    <property type="project" value="UniProtKB-ARBA"/>
</dbReference>
<organism evidence="3 4">
    <name type="scientific">Rhodocytophaga rosea</name>
    <dbReference type="NCBI Taxonomy" id="2704465"/>
    <lineage>
        <taxon>Bacteria</taxon>
        <taxon>Pseudomonadati</taxon>
        <taxon>Bacteroidota</taxon>
        <taxon>Cytophagia</taxon>
        <taxon>Cytophagales</taxon>
        <taxon>Rhodocytophagaceae</taxon>
        <taxon>Rhodocytophaga</taxon>
    </lineage>
</organism>
<protein>
    <submittedName>
        <fullName evidence="3">MBL fold metallo-hydrolase</fullName>
    </submittedName>
</protein>
<dbReference type="RefSeq" id="WP_162441975.1">
    <property type="nucleotide sequence ID" value="NZ_CP048222.1"/>
</dbReference>
<gene>
    <name evidence="3" type="ORF">GXP67_04075</name>
</gene>
<dbReference type="InterPro" id="IPR036866">
    <property type="entry name" value="RibonucZ/Hydroxyglut_hydro"/>
</dbReference>
<dbReference type="PANTHER" id="PTHR42951">
    <property type="entry name" value="METALLO-BETA-LACTAMASE DOMAIN-CONTAINING"/>
    <property type="match status" value="1"/>
</dbReference>
<feature type="domain" description="Metallo-beta-lactamase" evidence="2">
    <location>
        <begin position="56"/>
        <end position="242"/>
    </location>
</feature>
<dbReference type="PANTHER" id="PTHR42951:SF4">
    <property type="entry name" value="ACYL-COENZYME A THIOESTERASE MBLAC2"/>
    <property type="match status" value="1"/>
</dbReference>
<dbReference type="Proteomes" id="UP000480178">
    <property type="component" value="Chromosome"/>
</dbReference>
<evidence type="ECO:0000313" key="3">
    <source>
        <dbReference type="EMBL" id="QHT65902.1"/>
    </source>
</evidence>
<dbReference type="SMART" id="SM00849">
    <property type="entry name" value="Lactamase_B"/>
    <property type="match status" value="1"/>
</dbReference>
<comment type="similarity">
    <text evidence="1">Belongs to the metallo-beta-lactamase superfamily. Class-B beta-lactamase family.</text>
</comment>
<dbReference type="InterPro" id="IPR001279">
    <property type="entry name" value="Metallo-B-lactamas"/>
</dbReference>
<keyword evidence="4" id="KW-1185">Reference proteome</keyword>
<evidence type="ECO:0000313" key="4">
    <source>
        <dbReference type="Proteomes" id="UP000480178"/>
    </source>
</evidence>
<name>A0A6C0GDR1_9BACT</name>
<keyword evidence="3" id="KW-0378">Hydrolase</keyword>
<dbReference type="KEGG" id="rhoz:GXP67_04075"/>
<dbReference type="AlphaFoldDB" id="A0A6C0GDR1"/>
<dbReference type="CDD" id="cd16282">
    <property type="entry name" value="metallo-hydrolase-like_MBL-fold"/>
    <property type="match status" value="1"/>
</dbReference>
<proteinExistence type="inferred from homology"/>
<dbReference type="EMBL" id="CP048222">
    <property type="protein sequence ID" value="QHT65902.1"/>
    <property type="molecule type" value="Genomic_DNA"/>
</dbReference>
<evidence type="ECO:0000256" key="1">
    <source>
        <dbReference type="ARBA" id="ARBA00005250"/>
    </source>
</evidence>
<dbReference type="SUPFAM" id="SSF56281">
    <property type="entry name" value="Metallo-hydrolase/oxidoreductase"/>
    <property type="match status" value="1"/>
</dbReference>
<dbReference type="InterPro" id="IPR050855">
    <property type="entry name" value="NDM-1-like"/>
</dbReference>